<reference evidence="2 3" key="1">
    <citation type="submission" date="2024-06" db="EMBL/GenBank/DDBJ databases">
        <title>The Natural Products Discovery Center: Release of the First 8490 Sequenced Strains for Exploring Actinobacteria Biosynthetic Diversity.</title>
        <authorList>
            <person name="Kalkreuter E."/>
            <person name="Kautsar S.A."/>
            <person name="Yang D."/>
            <person name="Bader C.D."/>
            <person name="Teijaro C.N."/>
            <person name="Fluegel L."/>
            <person name="Davis C.M."/>
            <person name="Simpson J.R."/>
            <person name="Lauterbach L."/>
            <person name="Steele A.D."/>
            <person name="Gui C."/>
            <person name="Meng S."/>
            <person name="Li G."/>
            <person name="Viehrig K."/>
            <person name="Ye F."/>
            <person name="Su P."/>
            <person name="Kiefer A.F."/>
            <person name="Nichols A."/>
            <person name="Cepeda A.J."/>
            <person name="Yan W."/>
            <person name="Fan B."/>
            <person name="Jiang Y."/>
            <person name="Adhikari A."/>
            <person name="Zheng C.-J."/>
            <person name="Schuster L."/>
            <person name="Cowan T.M."/>
            <person name="Smanski M.J."/>
            <person name="Chevrette M.G."/>
            <person name="De Carvalho L.P.S."/>
            <person name="Shen B."/>
        </authorList>
    </citation>
    <scope>NUCLEOTIDE SEQUENCE [LARGE SCALE GENOMIC DNA]</scope>
    <source>
        <strain evidence="2 3">NPDC038104</strain>
    </source>
</reference>
<accession>A0ABV2YGT5</accession>
<feature type="domain" description="Luciferase-like" evidence="1">
    <location>
        <begin position="18"/>
        <end position="253"/>
    </location>
</feature>
<sequence length="281" mass="30381">MVDVGRFGIWSSKLREGGGEAVEAVEELDRLGFGAVWFGMASVPAAGELLAASSRIAVATGILSIWQYDAAMVAEQAAAVEDRHPGRLLLGLGVSHAPLAKDYRKPYSAMVDYLDALDSASAPLPKESRALAALGPRMLRLAAERTAGAHPYLVDAQFVARARETLGAGPLLAPEVKVVLSADPAEARRIGRETVDMYTRLPNYTDNWLRMGFEEKDFADGGSDRLIDSVVVWGDDDTIRARLAEFHDAGADHVAVQVLDGAPDRHPREGWRRLAGLLELR</sequence>
<dbReference type="InterPro" id="IPR019922">
    <property type="entry name" value="Lucif-like_OxRdatse_MSMEG_4141"/>
</dbReference>
<protein>
    <submittedName>
        <fullName evidence="2">LLM class F420-dependent oxidoreductase</fullName>
        <ecNumber evidence="2">1.-.-.-</ecNumber>
    </submittedName>
</protein>
<dbReference type="Pfam" id="PF00296">
    <property type="entry name" value="Bac_luciferase"/>
    <property type="match status" value="1"/>
</dbReference>
<dbReference type="EMBL" id="JBEZUR010000012">
    <property type="protein sequence ID" value="MEU3554721.1"/>
    <property type="molecule type" value="Genomic_DNA"/>
</dbReference>
<proteinExistence type="predicted"/>
<dbReference type="InterPro" id="IPR036661">
    <property type="entry name" value="Luciferase-like_sf"/>
</dbReference>
<dbReference type="Proteomes" id="UP001550850">
    <property type="component" value="Unassembled WGS sequence"/>
</dbReference>
<dbReference type="EC" id="1.-.-.-" evidence="2"/>
<keyword evidence="2" id="KW-0560">Oxidoreductase</keyword>
<evidence type="ECO:0000313" key="2">
    <source>
        <dbReference type="EMBL" id="MEU3554721.1"/>
    </source>
</evidence>
<dbReference type="InterPro" id="IPR011251">
    <property type="entry name" value="Luciferase-like_dom"/>
</dbReference>
<dbReference type="GO" id="GO:0016491">
    <property type="term" value="F:oxidoreductase activity"/>
    <property type="evidence" value="ECO:0007669"/>
    <property type="project" value="UniProtKB-KW"/>
</dbReference>
<dbReference type="RefSeq" id="WP_170145044.1">
    <property type="nucleotide sequence ID" value="NZ_BEVZ01000002.1"/>
</dbReference>
<dbReference type="SUPFAM" id="SSF51679">
    <property type="entry name" value="Bacterial luciferase-like"/>
    <property type="match status" value="1"/>
</dbReference>
<dbReference type="NCBIfam" id="TIGR03620">
    <property type="entry name" value="F420_MSMEG_4141"/>
    <property type="match status" value="1"/>
</dbReference>
<gene>
    <name evidence="2" type="ORF">AB0E65_10950</name>
</gene>
<dbReference type="InterPro" id="IPR050766">
    <property type="entry name" value="Bact_Lucif_Oxidored"/>
</dbReference>
<dbReference type="PANTHER" id="PTHR30137:SF18">
    <property type="entry name" value="CONSERVED PROTEIN"/>
    <property type="match status" value="1"/>
</dbReference>
<dbReference type="Gene3D" id="3.20.20.30">
    <property type="entry name" value="Luciferase-like domain"/>
    <property type="match status" value="1"/>
</dbReference>
<comment type="caution">
    <text evidence="2">The sequence shown here is derived from an EMBL/GenBank/DDBJ whole genome shotgun (WGS) entry which is preliminary data.</text>
</comment>
<evidence type="ECO:0000259" key="1">
    <source>
        <dbReference type="Pfam" id="PF00296"/>
    </source>
</evidence>
<evidence type="ECO:0000313" key="3">
    <source>
        <dbReference type="Proteomes" id="UP001550850"/>
    </source>
</evidence>
<dbReference type="PANTHER" id="PTHR30137">
    <property type="entry name" value="LUCIFERASE-LIKE MONOOXYGENASE"/>
    <property type="match status" value="1"/>
</dbReference>
<organism evidence="2 3">
    <name type="scientific">Streptomyces fragilis</name>
    <dbReference type="NCBI Taxonomy" id="67301"/>
    <lineage>
        <taxon>Bacteria</taxon>
        <taxon>Bacillati</taxon>
        <taxon>Actinomycetota</taxon>
        <taxon>Actinomycetes</taxon>
        <taxon>Kitasatosporales</taxon>
        <taxon>Streptomycetaceae</taxon>
        <taxon>Streptomyces</taxon>
    </lineage>
</organism>
<keyword evidence="3" id="KW-1185">Reference proteome</keyword>
<name>A0ABV2YGT5_9ACTN</name>